<feature type="region of interest" description="Disordered" evidence="1">
    <location>
        <begin position="37"/>
        <end position="144"/>
    </location>
</feature>
<sequence>MNGVWGAGGPRCQEALAVLSSLCRARPPPLGLDVETCRSFELQPPERSPSASGAGGGVGEGMRVSRRPSPTPLAPITRSLGPSRTRTQGRCATERAPLADFAKRAPPARAARTLRQTQPQAAAEPRREPEPIPSPIPAGLDPGAQLRRLPGVATAGMASAGGSARWRPAPGIYLLHQCPVATVAGRREASLSGRLEGPGREGVRGRVPFVGEGLGE</sequence>
<dbReference type="Proteomes" id="UP001266305">
    <property type="component" value="Unassembled WGS sequence"/>
</dbReference>
<keyword evidence="3" id="KW-1185">Reference proteome</keyword>
<gene>
    <name evidence="2" type="ORF">P7K49_016296</name>
</gene>
<feature type="compositionally biased region" description="Low complexity" evidence="1">
    <location>
        <begin position="205"/>
        <end position="216"/>
    </location>
</feature>
<comment type="caution">
    <text evidence="2">The sequence shown here is derived from an EMBL/GenBank/DDBJ whole genome shotgun (WGS) entry which is preliminary data.</text>
</comment>
<proteinExistence type="predicted"/>
<feature type="compositionally biased region" description="Polar residues" evidence="1">
    <location>
        <begin position="80"/>
        <end position="90"/>
    </location>
</feature>
<name>A0ABQ9VC42_SAGOE</name>
<protein>
    <submittedName>
        <fullName evidence="2">Uncharacterized protein</fullName>
    </submittedName>
</protein>
<evidence type="ECO:0000313" key="2">
    <source>
        <dbReference type="EMBL" id="KAK2106782.1"/>
    </source>
</evidence>
<reference evidence="2 3" key="1">
    <citation type="submission" date="2023-05" db="EMBL/GenBank/DDBJ databases">
        <title>B98-5 Cell Line De Novo Hybrid Assembly: An Optical Mapping Approach.</title>
        <authorList>
            <person name="Kananen K."/>
            <person name="Auerbach J.A."/>
            <person name="Kautto E."/>
            <person name="Blachly J.S."/>
        </authorList>
    </citation>
    <scope>NUCLEOTIDE SEQUENCE [LARGE SCALE GENOMIC DNA]</scope>
    <source>
        <strain evidence="2">B95-8</strain>
        <tissue evidence="2">Cell line</tissue>
    </source>
</reference>
<dbReference type="EMBL" id="JASSZA010000007">
    <property type="protein sequence ID" value="KAK2106782.1"/>
    <property type="molecule type" value="Genomic_DNA"/>
</dbReference>
<organism evidence="2 3">
    <name type="scientific">Saguinus oedipus</name>
    <name type="common">Cotton-top tamarin</name>
    <name type="synonym">Oedipomidas oedipus</name>
    <dbReference type="NCBI Taxonomy" id="9490"/>
    <lineage>
        <taxon>Eukaryota</taxon>
        <taxon>Metazoa</taxon>
        <taxon>Chordata</taxon>
        <taxon>Craniata</taxon>
        <taxon>Vertebrata</taxon>
        <taxon>Euteleostomi</taxon>
        <taxon>Mammalia</taxon>
        <taxon>Eutheria</taxon>
        <taxon>Euarchontoglires</taxon>
        <taxon>Primates</taxon>
        <taxon>Haplorrhini</taxon>
        <taxon>Platyrrhini</taxon>
        <taxon>Cebidae</taxon>
        <taxon>Callitrichinae</taxon>
        <taxon>Saguinus</taxon>
    </lineage>
</organism>
<evidence type="ECO:0000313" key="3">
    <source>
        <dbReference type="Proteomes" id="UP001266305"/>
    </source>
</evidence>
<feature type="compositionally biased region" description="Low complexity" evidence="1">
    <location>
        <begin position="104"/>
        <end position="123"/>
    </location>
</feature>
<evidence type="ECO:0000256" key="1">
    <source>
        <dbReference type="SAM" id="MobiDB-lite"/>
    </source>
</evidence>
<feature type="region of interest" description="Disordered" evidence="1">
    <location>
        <begin position="192"/>
        <end position="216"/>
    </location>
</feature>
<accession>A0ABQ9VC42</accession>